<feature type="transmembrane region" description="Helical" evidence="1">
    <location>
        <begin position="167"/>
        <end position="191"/>
    </location>
</feature>
<reference evidence="2 3" key="1">
    <citation type="submission" date="2009-01" db="EMBL/GenBank/DDBJ databases">
        <authorList>
            <person name="Qin X."/>
            <person name="Bachman B."/>
            <person name="Battles P."/>
            <person name="Bell A."/>
            <person name="Bess C."/>
            <person name="Bickham C."/>
            <person name="Chaboub L."/>
            <person name="Chen D."/>
            <person name="Coyle M."/>
            <person name="Deiros D.R."/>
            <person name="Dinh H."/>
            <person name="Forbes L."/>
            <person name="Fowler G."/>
            <person name="Francisco L."/>
            <person name="Fu Q."/>
            <person name="Gubbala S."/>
            <person name="Hale W."/>
            <person name="Han Y."/>
            <person name="Hemphill L."/>
            <person name="Highlander S.K."/>
            <person name="Hirani K."/>
            <person name="Hogues M."/>
            <person name="Jackson L."/>
            <person name="Jakkamsetti A."/>
            <person name="Javaid M."/>
            <person name="Jiang H."/>
            <person name="Korchina V."/>
            <person name="Kovar C."/>
            <person name="Lara F."/>
            <person name="Lee S."/>
            <person name="Mata R."/>
            <person name="Mathew T."/>
            <person name="Moen C."/>
            <person name="Morales K."/>
            <person name="Munidasa M."/>
            <person name="Nazareth L."/>
            <person name="Ngo R."/>
            <person name="Nguyen L."/>
            <person name="Okwuonu G."/>
            <person name="Ongeri F."/>
            <person name="Patil S."/>
            <person name="Petrosino J."/>
            <person name="Pham C."/>
            <person name="Pham P."/>
            <person name="Pu L.-L."/>
            <person name="Puazo M."/>
            <person name="Raj R."/>
            <person name="Reid J."/>
            <person name="Rouhana J."/>
            <person name="Saada N."/>
            <person name="Shang Y."/>
            <person name="Simmons D."/>
            <person name="Thornton R."/>
            <person name="Warren J."/>
            <person name="Weissenberger G."/>
            <person name="Zhang J."/>
            <person name="Zhang L."/>
            <person name="Zhou C."/>
            <person name="Zhu D."/>
            <person name="Muzny D."/>
            <person name="Worley K."/>
            <person name="Gibbs R."/>
        </authorList>
    </citation>
    <scope>NUCLEOTIDE SEQUENCE [LARGE SCALE GENOMIC DNA]</scope>
    <source>
        <strain evidence="2 3">DSM 16047</strain>
    </source>
</reference>
<dbReference type="EMBL" id="ACGU01000009">
    <property type="protein sequence ID" value="EEJ73077.1"/>
    <property type="molecule type" value="Genomic_DNA"/>
</dbReference>
<sequence length="279" mass="31280">MTSSKALFKQMFLQKRRYANLILLIQVFAVVFMFLMGIIFKGSNNLVNNFAGLIADNSNSWDLLLGIGTITTFLADVALFCLLCWQNEKINLSQTWQLIPTSSSKIWVINIFSSLIECAYLFVIQIVLGLVVLIFDSYSHHIPFFTRSDFTINHDSLSAISGVFEELLGLIGLCLLIFVFISLANFLTRIIVDQLPVKSTTGIKLIVMAVLVIVAVFIAAQVNDQVTIMYYNHLVAHSKTLDMDLIGVTALEYWIGAIILGIINCLLVQKFVESKIINR</sequence>
<feature type="transmembrane region" description="Helical" evidence="1">
    <location>
        <begin position="253"/>
        <end position="272"/>
    </location>
</feature>
<evidence type="ECO:0000313" key="2">
    <source>
        <dbReference type="EMBL" id="EEJ73077.1"/>
    </source>
</evidence>
<evidence type="ECO:0000256" key="1">
    <source>
        <dbReference type="SAM" id="Phobius"/>
    </source>
</evidence>
<name>C2EK62_9LACO</name>
<feature type="transmembrane region" description="Helical" evidence="1">
    <location>
        <begin position="106"/>
        <end position="135"/>
    </location>
</feature>
<feature type="transmembrane region" description="Helical" evidence="1">
    <location>
        <begin position="21"/>
        <end position="43"/>
    </location>
</feature>
<protein>
    <submittedName>
        <fullName evidence="2">Uncharacterized protein</fullName>
    </submittedName>
</protein>
<feature type="transmembrane region" description="Helical" evidence="1">
    <location>
        <begin position="203"/>
        <end position="222"/>
    </location>
</feature>
<evidence type="ECO:0000313" key="3">
    <source>
        <dbReference type="Proteomes" id="UP000005583"/>
    </source>
</evidence>
<proteinExistence type="predicted"/>
<dbReference type="HOGENOM" id="CLU_086326_1_0_9"/>
<dbReference type="eggNOG" id="ENOG5030GID">
    <property type="taxonomic scope" value="Bacteria"/>
</dbReference>
<organism evidence="2 3">
    <name type="scientific">Lactobacillus ultunensis DSM 16047</name>
    <dbReference type="NCBI Taxonomy" id="525365"/>
    <lineage>
        <taxon>Bacteria</taxon>
        <taxon>Bacillati</taxon>
        <taxon>Bacillota</taxon>
        <taxon>Bacilli</taxon>
        <taxon>Lactobacillales</taxon>
        <taxon>Lactobacillaceae</taxon>
        <taxon>Lactobacillus</taxon>
    </lineage>
</organism>
<keyword evidence="1" id="KW-1133">Transmembrane helix</keyword>
<dbReference type="PATRIC" id="fig|525365.8.peg.1462"/>
<keyword evidence="3" id="KW-1185">Reference proteome</keyword>
<comment type="caution">
    <text evidence="2">The sequence shown here is derived from an EMBL/GenBank/DDBJ whole genome shotgun (WGS) entry which is preliminary data.</text>
</comment>
<keyword evidence="1" id="KW-0472">Membrane</keyword>
<gene>
    <name evidence="2" type="ORF">HMPREF0548_0058</name>
</gene>
<accession>C2EK62</accession>
<dbReference type="STRING" id="525365.HMPREF0548_0058"/>
<dbReference type="AlphaFoldDB" id="C2EK62"/>
<feature type="transmembrane region" description="Helical" evidence="1">
    <location>
        <begin position="63"/>
        <end position="85"/>
    </location>
</feature>
<dbReference type="OrthoDB" id="2323775at2"/>
<dbReference type="Proteomes" id="UP000005583">
    <property type="component" value="Unassembled WGS sequence"/>
</dbReference>
<keyword evidence="1" id="KW-0812">Transmembrane</keyword>
<dbReference type="RefSeq" id="WP_007126250.1">
    <property type="nucleotide sequence ID" value="NZ_AZFO01000004.1"/>
</dbReference>